<name>A0A2S4KM12_9HYPO</name>
<proteinExistence type="predicted"/>
<comment type="caution">
    <text evidence="2">The sequence shown here is derived from an EMBL/GenBank/DDBJ whole genome shotgun (WGS) entry which is preliminary data.</text>
</comment>
<feature type="non-terminal residue" evidence="2">
    <location>
        <position position="160"/>
    </location>
</feature>
<organism evidence="2 3">
    <name type="scientific">Tolypocladium paradoxum</name>
    <dbReference type="NCBI Taxonomy" id="94208"/>
    <lineage>
        <taxon>Eukaryota</taxon>
        <taxon>Fungi</taxon>
        <taxon>Dikarya</taxon>
        <taxon>Ascomycota</taxon>
        <taxon>Pezizomycotina</taxon>
        <taxon>Sordariomycetes</taxon>
        <taxon>Hypocreomycetidae</taxon>
        <taxon>Hypocreales</taxon>
        <taxon>Ophiocordycipitaceae</taxon>
        <taxon>Tolypocladium</taxon>
    </lineage>
</organism>
<dbReference type="EMBL" id="PKSG01001067">
    <property type="protein sequence ID" value="POR31221.1"/>
    <property type="molecule type" value="Genomic_DNA"/>
</dbReference>
<evidence type="ECO:0008006" key="4">
    <source>
        <dbReference type="Google" id="ProtNLM"/>
    </source>
</evidence>
<sequence length="160" mass="17985">MHEAAAKLRGLFVLAAVMHPCSVLEIPVKIALECFHEAPFCRVATFRYCQQRYSCLPWDVLASQDPHHVAKTLGDSCLRRDLPWRWQSCCVLPYRRFHGTAAITSLRTSSGAPLPYDPPATLASMFTKPQTSSRTSHCVRLACQVLCWLTSPGQVRRWAA</sequence>
<evidence type="ECO:0000313" key="3">
    <source>
        <dbReference type="Proteomes" id="UP000237481"/>
    </source>
</evidence>
<protein>
    <recommendedName>
        <fullName evidence="4">Secreted protein</fullName>
    </recommendedName>
</protein>
<dbReference type="Proteomes" id="UP000237481">
    <property type="component" value="Unassembled WGS sequence"/>
</dbReference>
<feature type="signal peptide" evidence="1">
    <location>
        <begin position="1"/>
        <end position="23"/>
    </location>
</feature>
<feature type="chain" id="PRO_5015477801" description="Secreted protein" evidence="1">
    <location>
        <begin position="24"/>
        <end position="160"/>
    </location>
</feature>
<accession>A0A2S4KM12</accession>
<evidence type="ECO:0000256" key="1">
    <source>
        <dbReference type="SAM" id="SignalP"/>
    </source>
</evidence>
<dbReference type="AlphaFoldDB" id="A0A2S4KM12"/>
<keyword evidence="3" id="KW-1185">Reference proteome</keyword>
<evidence type="ECO:0000313" key="2">
    <source>
        <dbReference type="EMBL" id="POR31221.1"/>
    </source>
</evidence>
<gene>
    <name evidence="2" type="ORF">TPAR_08565</name>
</gene>
<keyword evidence="1" id="KW-0732">Signal</keyword>
<reference evidence="2 3" key="1">
    <citation type="submission" date="2018-01" db="EMBL/GenBank/DDBJ databases">
        <title>Harnessing the power of phylogenomics to disentangle the directionality and signatures of interkingdom host jumping in the parasitic fungal genus Tolypocladium.</title>
        <authorList>
            <person name="Quandt C.A."/>
            <person name="Patterson W."/>
            <person name="Spatafora J.W."/>
        </authorList>
    </citation>
    <scope>NUCLEOTIDE SEQUENCE [LARGE SCALE GENOMIC DNA]</scope>
    <source>
        <strain evidence="2 3">NRBC 100945</strain>
    </source>
</reference>